<feature type="compositionally biased region" description="Polar residues" evidence="1">
    <location>
        <begin position="227"/>
        <end position="239"/>
    </location>
</feature>
<gene>
    <name evidence="2" type="ORF">OSTQU699_LOCUS10583</name>
</gene>
<organism evidence="2 3">
    <name type="scientific">Ostreobium quekettii</name>
    <dbReference type="NCBI Taxonomy" id="121088"/>
    <lineage>
        <taxon>Eukaryota</taxon>
        <taxon>Viridiplantae</taxon>
        <taxon>Chlorophyta</taxon>
        <taxon>core chlorophytes</taxon>
        <taxon>Ulvophyceae</taxon>
        <taxon>TCBD clade</taxon>
        <taxon>Bryopsidales</taxon>
        <taxon>Ostreobineae</taxon>
        <taxon>Ostreobiaceae</taxon>
        <taxon>Ostreobium</taxon>
    </lineage>
</organism>
<sequence length="276" mass="29941">MSVGWGGATVAKESWRTSPSVEAYRSPSRASSRTASTRVASKLFMALSGGEVVPARAGRGRGDWPWAVLPTPRLTDSVPLGLRVTGKAGALRWAGNYDNCCALVELERWRTRLRNSSPIVDQMAVRNAEGLRGLTQTCLLECAPRACGLPCIPERQRGAAHVCREQLDGMTDPPDDLMDGLQLTIDFLAKVHSEASRSAQQLQDIVQEQQGIIRELGTRAAGKLQGGRSQNNKVDSASDTGMLECDEDQNDRLQQILQHAQSIRQMSLTDGDSTVG</sequence>
<evidence type="ECO:0000313" key="2">
    <source>
        <dbReference type="EMBL" id="CAD7705228.1"/>
    </source>
</evidence>
<dbReference type="AlphaFoldDB" id="A0A8S1JGF2"/>
<protein>
    <submittedName>
        <fullName evidence="2">Uncharacterized protein</fullName>
    </submittedName>
</protein>
<evidence type="ECO:0000313" key="3">
    <source>
        <dbReference type="Proteomes" id="UP000708148"/>
    </source>
</evidence>
<name>A0A8S1JGF2_9CHLO</name>
<feature type="region of interest" description="Disordered" evidence="1">
    <location>
        <begin position="223"/>
        <end position="242"/>
    </location>
</feature>
<dbReference type="EMBL" id="CAJHUC010003057">
    <property type="protein sequence ID" value="CAD7705228.1"/>
    <property type="molecule type" value="Genomic_DNA"/>
</dbReference>
<reference evidence="2" key="1">
    <citation type="submission" date="2020-12" db="EMBL/GenBank/DDBJ databases">
        <authorList>
            <person name="Iha C."/>
        </authorList>
    </citation>
    <scope>NUCLEOTIDE SEQUENCE</scope>
</reference>
<dbReference type="Proteomes" id="UP000708148">
    <property type="component" value="Unassembled WGS sequence"/>
</dbReference>
<evidence type="ECO:0000256" key="1">
    <source>
        <dbReference type="SAM" id="MobiDB-lite"/>
    </source>
</evidence>
<proteinExistence type="predicted"/>
<comment type="caution">
    <text evidence="2">The sequence shown here is derived from an EMBL/GenBank/DDBJ whole genome shotgun (WGS) entry which is preliminary data.</text>
</comment>
<keyword evidence="3" id="KW-1185">Reference proteome</keyword>
<accession>A0A8S1JGF2</accession>